<comment type="caution">
    <text evidence="1">The sequence shown here is derived from an EMBL/GenBank/DDBJ whole genome shotgun (WGS) entry which is preliminary data.</text>
</comment>
<gene>
    <name evidence="1" type="ORF">HPP92_026724</name>
</gene>
<protein>
    <submittedName>
        <fullName evidence="1">Uncharacterized protein</fullName>
    </submittedName>
</protein>
<evidence type="ECO:0000313" key="1">
    <source>
        <dbReference type="EMBL" id="KAG0450854.1"/>
    </source>
</evidence>
<dbReference type="OrthoDB" id="637682at2759"/>
<accession>A0A835PF72</accession>
<organism evidence="1 2">
    <name type="scientific">Vanilla planifolia</name>
    <name type="common">Vanilla</name>
    <dbReference type="NCBI Taxonomy" id="51239"/>
    <lineage>
        <taxon>Eukaryota</taxon>
        <taxon>Viridiplantae</taxon>
        <taxon>Streptophyta</taxon>
        <taxon>Embryophyta</taxon>
        <taxon>Tracheophyta</taxon>
        <taxon>Spermatophyta</taxon>
        <taxon>Magnoliopsida</taxon>
        <taxon>Liliopsida</taxon>
        <taxon>Asparagales</taxon>
        <taxon>Orchidaceae</taxon>
        <taxon>Vanilloideae</taxon>
        <taxon>Vanilleae</taxon>
        <taxon>Vanilla</taxon>
    </lineage>
</organism>
<sequence length="154" mass="17406">MTSQSHRFSFFAAKAIAARCRGLPLLSHADLSITSSNLKWLKVDEGNWSTKAKWSERYDPAHFKETTYGKTVHEAELDCRMSDIIGKIGKLCMVINGRKGSHLRTPKISLKAMMYAGGTAANHEHLCLIPPNQALFKSWYYFNQEASQLLNRTD</sequence>
<dbReference type="EMBL" id="JADCNL010000083">
    <property type="protein sequence ID" value="KAG0450854.1"/>
    <property type="molecule type" value="Genomic_DNA"/>
</dbReference>
<keyword evidence="2" id="KW-1185">Reference proteome</keyword>
<dbReference type="AlphaFoldDB" id="A0A835PF72"/>
<proteinExistence type="predicted"/>
<reference evidence="1 2" key="1">
    <citation type="journal article" date="2020" name="Nat. Food">
        <title>A phased Vanilla planifolia genome enables genetic improvement of flavour and production.</title>
        <authorList>
            <person name="Hasing T."/>
            <person name="Tang H."/>
            <person name="Brym M."/>
            <person name="Khazi F."/>
            <person name="Huang T."/>
            <person name="Chambers A.H."/>
        </authorList>
    </citation>
    <scope>NUCLEOTIDE SEQUENCE [LARGE SCALE GENOMIC DNA]</scope>
    <source>
        <tissue evidence="1">Leaf</tissue>
    </source>
</reference>
<name>A0A835PF72_VANPL</name>
<dbReference type="Proteomes" id="UP000636800">
    <property type="component" value="Unassembled WGS sequence"/>
</dbReference>
<evidence type="ECO:0000313" key="2">
    <source>
        <dbReference type="Proteomes" id="UP000636800"/>
    </source>
</evidence>